<dbReference type="EMBL" id="LS483487">
    <property type="protein sequence ID" value="SQJ01254.1"/>
    <property type="molecule type" value="Genomic_DNA"/>
</dbReference>
<dbReference type="PANTHER" id="PTHR43525">
    <property type="entry name" value="PROTEIN MALY"/>
    <property type="match status" value="1"/>
</dbReference>
<dbReference type="GeneID" id="78455736"/>
<dbReference type="GO" id="GO:0030170">
    <property type="term" value="F:pyridoxal phosphate binding"/>
    <property type="evidence" value="ECO:0007669"/>
    <property type="project" value="InterPro"/>
</dbReference>
<keyword evidence="3" id="KW-0663">Pyridoxal phosphate</keyword>
<evidence type="ECO:0000256" key="2">
    <source>
        <dbReference type="ARBA" id="ARBA00012224"/>
    </source>
</evidence>
<dbReference type="CDD" id="cd00609">
    <property type="entry name" value="AAT_like"/>
    <property type="match status" value="1"/>
</dbReference>
<evidence type="ECO:0000256" key="4">
    <source>
        <dbReference type="ARBA" id="ARBA00023239"/>
    </source>
</evidence>
<comment type="similarity">
    <text evidence="5">Belongs to the class-II pyridoxal-phosphate-dependent aminotransferase family. MalY/PatB cystathionine beta-lyase subfamily.</text>
</comment>
<dbReference type="EC" id="4.4.1.13" evidence="2"/>
<dbReference type="KEGG" id="ful:C4N20_13000"/>
<dbReference type="InterPro" id="IPR004839">
    <property type="entry name" value="Aminotransferase_I/II_large"/>
</dbReference>
<dbReference type="InterPro" id="IPR015422">
    <property type="entry name" value="PyrdxlP-dep_Trfase_small"/>
</dbReference>
<evidence type="ECO:0000259" key="6">
    <source>
        <dbReference type="Pfam" id="PF00155"/>
    </source>
</evidence>
<evidence type="ECO:0000256" key="1">
    <source>
        <dbReference type="ARBA" id="ARBA00001933"/>
    </source>
</evidence>
<dbReference type="InterPro" id="IPR015421">
    <property type="entry name" value="PyrdxlP-dep_Trfase_major"/>
</dbReference>
<dbReference type="Gene3D" id="3.90.1150.10">
    <property type="entry name" value="Aspartate Aminotransferase, domain 1"/>
    <property type="match status" value="1"/>
</dbReference>
<dbReference type="InterPro" id="IPR051798">
    <property type="entry name" value="Class-II_PLP-Dep_Aminotrans"/>
</dbReference>
<dbReference type="InterPro" id="IPR027619">
    <property type="entry name" value="C-S_lyase_PatB-like"/>
</dbReference>
<evidence type="ECO:0000313" key="8">
    <source>
        <dbReference type="Proteomes" id="UP000249008"/>
    </source>
</evidence>
<dbReference type="SUPFAM" id="SSF53383">
    <property type="entry name" value="PLP-dependent transferases"/>
    <property type="match status" value="1"/>
</dbReference>
<feature type="domain" description="Aminotransferase class I/classII large" evidence="6">
    <location>
        <begin position="43"/>
        <end position="385"/>
    </location>
</feature>
<gene>
    <name evidence="7" type="primary">patB_2</name>
    <name evidence="7" type="ORF">NCTC12112_01164</name>
</gene>
<name>A0AAX2JBB6_9FUSO</name>
<evidence type="ECO:0000256" key="5">
    <source>
        <dbReference type="ARBA" id="ARBA00037974"/>
    </source>
</evidence>
<proteinExistence type="inferred from homology"/>
<dbReference type="Gene3D" id="3.40.640.10">
    <property type="entry name" value="Type I PLP-dependent aspartate aminotransferase-like (Major domain)"/>
    <property type="match status" value="1"/>
</dbReference>
<dbReference type="RefSeq" id="WP_005978032.1">
    <property type="nucleotide sequence ID" value="NZ_BAABXY010000001.1"/>
</dbReference>
<dbReference type="GO" id="GO:0047804">
    <property type="term" value="F:cysteine-S-conjugate beta-lyase activity"/>
    <property type="evidence" value="ECO:0007669"/>
    <property type="project" value="UniProtKB-EC"/>
</dbReference>
<sequence length="394" mass="45786">MKYCFDEKIDRSKNHSAKWAELGKKFGTDDLFPMWIADMDIKTAPEIVQAMKEKVEQEIFGYVYRPDSYYKSAADWLERRFGYKISEKTLIHSPGVVPSLSILVKLMTNEDEKILIQTPVYYPFAETIKDNKRTLVTNELVRDENGYYTMNFADLEEKLSDEKVTLFILCSPHNPVGRVWKKEELAKVGELCLKYNVRIIADEIWRDLIMPGVTHTPLASISKEIEDITITCFSPTKTFNIAGLQASFATFPRKEELERFDRELGILDIKRNNPFSLVAFEAAYTKCDEWVDQLNEFLSSNMDYTIDFIEKRVPEIKICKAEGTYLLWLDFSALGFTKEELSEFMKREAKVAMDDGYWFGDNGIGYERMNIACPRYMLEEGLTRIEKAVKSLRK</sequence>
<dbReference type="PANTHER" id="PTHR43525:SF1">
    <property type="entry name" value="PROTEIN MALY"/>
    <property type="match status" value="1"/>
</dbReference>
<dbReference type="NCBIfam" id="TIGR04350">
    <property type="entry name" value="C_S_lyase_PatB"/>
    <property type="match status" value="1"/>
</dbReference>
<dbReference type="InterPro" id="IPR015424">
    <property type="entry name" value="PyrdxlP-dep_Trfase"/>
</dbReference>
<dbReference type="AlphaFoldDB" id="A0AAX2JBB6"/>
<evidence type="ECO:0000256" key="3">
    <source>
        <dbReference type="ARBA" id="ARBA00022898"/>
    </source>
</evidence>
<comment type="cofactor">
    <cofactor evidence="1">
        <name>pyridoxal 5'-phosphate</name>
        <dbReference type="ChEBI" id="CHEBI:597326"/>
    </cofactor>
</comment>
<reference evidence="7 8" key="1">
    <citation type="submission" date="2018-06" db="EMBL/GenBank/DDBJ databases">
        <authorList>
            <consortium name="Pathogen Informatics"/>
            <person name="Doyle S."/>
        </authorList>
    </citation>
    <scope>NUCLEOTIDE SEQUENCE [LARGE SCALE GENOMIC DNA]</scope>
    <source>
        <strain evidence="7 8">NCTC12112</strain>
    </source>
</reference>
<organism evidence="7 8">
    <name type="scientific">Fusobacterium ulcerans</name>
    <dbReference type="NCBI Taxonomy" id="861"/>
    <lineage>
        <taxon>Bacteria</taxon>
        <taxon>Fusobacteriati</taxon>
        <taxon>Fusobacteriota</taxon>
        <taxon>Fusobacteriia</taxon>
        <taxon>Fusobacteriales</taxon>
        <taxon>Fusobacteriaceae</taxon>
        <taxon>Fusobacterium</taxon>
    </lineage>
</organism>
<accession>A0AAX2JBB6</accession>
<evidence type="ECO:0000313" key="7">
    <source>
        <dbReference type="EMBL" id="SQJ01254.1"/>
    </source>
</evidence>
<keyword evidence="4 7" id="KW-0456">Lyase</keyword>
<dbReference type="Proteomes" id="UP000249008">
    <property type="component" value="Chromosome 1"/>
</dbReference>
<protein>
    <recommendedName>
        <fullName evidence="2">cysteine-S-conjugate beta-lyase</fullName>
        <ecNumber evidence="2">4.4.1.13</ecNumber>
    </recommendedName>
</protein>
<dbReference type="Pfam" id="PF00155">
    <property type="entry name" value="Aminotran_1_2"/>
    <property type="match status" value="1"/>
</dbReference>